<dbReference type="EMBL" id="QGNW01002209">
    <property type="protein sequence ID" value="RVW23039.1"/>
    <property type="molecule type" value="Genomic_DNA"/>
</dbReference>
<gene>
    <name evidence="2" type="ORF">CK203_107724</name>
</gene>
<comment type="caution">
    <text evidence="2">The sequence shown here is derived from an EMBL/GenBank/DDBJ whole genome shotgun (WGS) entry which is preliminary data.</text>
</comment>
<accession>A0A438CIP5</accession>
<evidence type="ECO:0000256" key="1">
    <source>
        <dbReference type="SAM" id="MobiDB-lite"/>
    </source>
</evidence>
<feature type="region of interest" description="Disordered" evidence="1">
    <location>
        <begin position="1"/>
        <end position="56"/>
    </location>
</feature>
<dbReference type="AlphaFoldDB" id="A0A438CIP5"/>
<evidence type="ECO:0000313" key="3">
    <source>
        <dbReference type="Proteomes" id="UP000288805"/>
    </source>
</evidence>
<organism evidence="2 3">
    <name type="scientific">Vitis vinifera</name>
    <name type="common">Grape</name>
    <dbReference type="NCBI Taxonomy" id="29760"/>
    <lineage>
        <taxon>Eukaryota</taxon>
        <taxon>Viridiplantae</taxon>
        <taxon>Streptophyta</taxon>
        <taxon>Embryophyta</taxon>
        <taxon>Tracheophyta</taxon>
        <taxon>Spermatophyta</taxon>
        <taxon>Magnoliopsida</taxon>
        <taxon>eudicotyledons</taxon>
        <taxon>Gunneridae</taxon>
        <taxon>Pentapetalae</taxon>
        <taxon>rosids</taxon>
        <taxon>Vitales</taxon>
        <taxon>Vitaceae</taxon>
        <taxon>Viteae</taxon>
        <taxon>Vitis</taxon>
    </lineage>
</organism>
<reference evidence="2 3" key="1">
    <citation type="journal article" date="2018" name="PLoS Genet.">
        <title>Population sequencing reveals clonal diversity and ancestral inbreeding in the grapevine cultivar Chardonnay.</title>
        <authorList>
            <person name="Roach M.J."/>
            <person name="Johnson D.L."/>
            <person name="Bohlmann J."/>
            <person name="van Vuuren H.J."/>
            <person name="Jones S.J."/>
            <person name="Pretorius I.S."/>
            <person name="Schmidt S.A."/>
            <person name="Borneman A.R."/>
        </authorList>
    </citation>
    <scope>NUCLEOTIDE SEQUENCE [LARGE SCALE GENOMIC DNA]</scope>
    <source>
        <strain evidence="3">cv. Chardonnay</strain>
        <tissue evidence="2">Leaf</tissue>
    </source>
</reference>
<protein>
    <submittedName>
        <fullName evidence="2">Uncharacterized protein</fullName>
    </submittedName>
</protein>
<dbReference type="Proteomes" id="UP000288805">
    <property type="component" value="Unassembled WGS sequence"/>
</dbReference>
<sequence>MDSPSWTRVRGSHGFDSGGYNRPRPKDRWVAAPPQDSAQYDSAAPPPPPLSQLVPHPAPLEQKIRQMRVLDGAISWNDFDGAPVANLPSHFRMPEIKRRAVLEDCGPSLPLLTQKEKKPLEDRDLEMWVLSVQQDRDLPGAIRHLGRLQEPITHSVIETSYLNPQRPSSTDCYSLCIEADTIVLSARYALDLAFQKLMEGSLMTQLAPRPVPQPVPPQFKMDLHYAYHQSPRHDTDCCSTLRHAMQDLIDQGLVNLGQPSLTTNLYQLTLRM</sequence>
<evidence type="ECO:0000313" key="2">
    <source>
        <dbReference type="EMBL" id="RVW23039.1"/>
    </source>
</evidence>
<proteinExistence type="predicted"/>
<name>A0A438CIP5_VITVI</name>